<evidence type="ECO:0000256" key="1">
    <source>
        <dbReference type="SAM" id="Phobius"/>
    </source>
</evidence>
<sequence length="387" mass="43374">MKLNQILNQIKVSLTPSSRKTHSQKVEEIAYKLYQNRLLVKGEGDAEKDWHKAEQIAKNPLTLGLFKCHQPLINIEKKFLEPVVDYLNRLALLEILGLLGNLSLLVGVIVFIAGEQDRRNAEVYQAWQVVTAAHDQAGSGGRKEALEFLNSRPRRIPWFWLTWRRQSLEGLEAPKAYLRGVKLSGANLANAILQDANLSEANLQKAYLYKANLQKADLSKANLQDARLYRANLQGASLSEAQLQKSRLYRADFQQAILDAANLQNASLLVTNLQQSYLEEANLQKARLYRANLSGADLSGANLQKARLSRTNLKEADLLGANLKETDLSKANLQDALYSDKTTSEAACENLYITYPCPTIFPEGFDPKAAGMKLIKEEEDIPEGYNY</sequence>
<protein>
    <submittedName>
        <fullName evidence="2">Pentapeptide repeat-containing protein</fullName>
    </submittedName>
</protein>
<feature type="transmembrane region" description="Helical" evidence="1">
    <location>
        <begin position="90"/>
        <end position="113"/>
    </location>
</feature>
<dbReference type="InterPro" id="IPR001646">
    <property type="entry name" value="5peptide_repeat"/>
</dbReference>
<keyword evidence="1" id="KW-1133">Transmembrane helix</keyword>
<accession>A0A1D9GAJ9</accession>
<dbReference type="Pfam" id="PF00805">
    <property type="entry name" value="Pentapeptide"/>
    <property type="match status" value="3"/>
</dbReference>
<reference evidence="3" key="1">
    <citation type="submission" date="2016-10" db="EMBL/GenBank/DDBJ databases">
        <title>Comparative genomics uncovers the prolific and rare metabolic potential of the cyanobacterial genus Moorea.</title>
        <authorList>
            <person name="Leao T."/>
            <person name="Castelao G."/>
            <person name="Korobeynikov A."/>
            <person name="Monroe E.A."/>
            <person name="Podell S."/>
            <person name="Glukhov E."/>
            <person name="Allen E."/>
            <person name="Gerwick W.H."/>
            <person name="Gerwick L."/>
        </authorList>
    </citation>
    <scope>NUCLEOTIDE SEQUENCE [LARGE SCALE GENOMIC DNA]</scope>
    <source>
        <strain evidence="3">JHB</strain>
    </source>
</reference>
<proteinExistence type="predicted"/>
<organism evidence="2 3">
    <name type="scientific">Moorena producens (strain JHB)</name>
    <dbReference type="NCBI Taxonomy" id="1454205"/>
    <lineage>
        <taxon>Bacteria</taxon>
        <taxon>Bacillati</taxon>
        <taxon>Cyanobacteriota</taxon>
        <taxon>Cyanophyceae</taxon>
        <taxon>Coleofasciculales</taxon>
        <taxon>Coleofasciculaceae</taxon>
        <taxon>Moorena</taxon>
    </lineage>
</organism>
<dbReference type="AlphaFoldDB" id="A0A1D9GAJ9"/>
<dbReference type="Gene3D" id="2.160.20.80">
    <property type="entry name" value="E3 ubiquitin-protein ligase SopA"/>
    <property type="match status" value="2"/>
</dbReference>
<name>A0A1D9GAJ9_MOOP1</name>
<dbReference type="InterPro" id="IPR051082">
    <property type="entry name" value="Pentapeptide-BTB/POZ_domain"/>
</dbReference>
<evidence type="ECO:0000313" key="2">
    <source>
        <dbReference type="EMBL" id="AOY84633.2"/>
    </source>
</evidence>
<dbReference type="EMBL" id="CP017708">
    <property type="protein sequence ID" value="AOY84633.2"/>
    <property type="molecule type" value="Genomic_DNA"/>
</dbReference>
<dbReference type="PANTHER" id="PTHR14136">
    <property type="entry name" value="BTB_POZ DOMAIN-CONTAINING PROTEIN KCTD9"/>
    <property type="match status" value="1"/>
</dbReference>
<keyword evidence="1" id="KW-0812">Transmembrane</keyword>
<gene>
    <name evidence="2" type="ORF">BJP36_11650</name>
</gene>
<evidence type="ECO:0000313" key="3">
    <source>
        <dbReference type="Proteomes" id="UP000176944"/>
    </source>
</evidence>
<dbReference type="Proteomes" id="UP000176944">
    <property type="component" value="Chromosome"/>
</dbReference>
<keyword evidence="1" id="KW-0472">Membrane</keyword>
<dbReference type="SUPFAM" id="SSF141571">
    <property type="entry name" value="Pentapeptide repeat-like"/>
    <property type="match status" value="1"/>
</dbReference>
<dbReference type="PANTHER" id="PTHR14136:SF17">
    <property type="entry name" value="BTB_POZ DOMAIN-CONTAINING PROTEIN KCTD9"/>
    <property type="match status" value="1"/>
</dbReference>